<evidence type="ECO:0000256" key="3">
    <source>
        <dbReference type="ARBA" id="ARBA00022692"/>
    </source>
</evidence>
<comment type="similarity">
    <text evidence="7">Belongs to the methyl-accepting chemotaxis (MCP) protein family.</text>
</comment>
<evidence type="ECO:0000256" key="10">
    <source>
        <dbReference type="SAM" id="Phobius"/>
    </source>
</evidence>
<dbReference type="InterPro" id="IPR033462">
    <property type="entry name" value="Cache_3-Cache_2"/>
</dbReference>
<feature type="domain" description="HAMP" evidence="13">
    <location>
        <begin position="309"/>
        <end position="361"/>
    </location>
</feature>
<gene>
    <name evidence="14" type="ORF">ACFOOG_06895</name>
</gene>
<feature type="domain" description="Methyl-accepting transducer" evidence="11">
    <location>
        <begin position="366"/>
        <end position="602"/>
    </location>
</feature>
<evidence type="ECO:0000256" key="5">
    <source>
        <dbReference type="ARBA" id="ARBA00023136"/>
    </source>
</evidence>
<dbReference type="CDD" id="cd11386">
    <property type="entry name" value="MCP_signal"/>
    <property type="match status" value="1"/>
</dbReference>
<dbReference type="CDD" id="cd06225">
    <property type="entry name" value="HAMP"/>
    <property type="match status" value="1"/>
</dbReference>
<keyword evidence="6 8" id="KW-0807">Transducer</keyword>
<keyword evidence="2" id="KW-1003">Cell membrane</keyword>
<feature type="domain" description="T-SNARE coiled-coil homology" evidence="12">
    <location>
        <begin position="553"/>
        <end position="615"/>
    </location>
</feature>
<dbReference type="SUPFAM" id="SSF103190">
    <property type="entry name" value="Sensory domain-like"/>
    <property type="match status" value="1"/>
</dbReference>
<accession>A0ABV7ZYX3</accession>
<evidence type="ECO:0000256" key="2">
    <source>
        <dbReference type="ARBA" id="ARBA00022519"/>
    </source>
</evidence>
<comment type="subcellular location">
    <subcellularLocation>
        <location evidence="1">Cell inner membrane</location>
        <topology evidence="1">Multi-pass membrane protein</topology>
    </subcellularLocation>
</comment>
<evidence type="ECO:0000259" key="12">
    <source>
        <dbReference type="PROSITE" id="PS50192"/>
    </source>
</evidence>
<evidence type="ECO:0000256" key="4">
    <source>
        <dbReference type="ARBA" id="ARBA00022989"/>
    </source>
</evidence>
<dbReference type="EMBL" id="JBHRYR010000002">
    <property type="protein sequence ID" value="MFC3852556.1"/>
    <property type="molecule type" value="Genomic_DNA"/>
</dbReference>
<evidence type="ECO:0000313" key="14">
    <source>
        <dbReference type="EMBL" id="MFC3852556.1"/>
    </source>
</evidence>
<evidence type="ECO:0000259" key="11">
    <source>
        <dbReference type="PROSITE" id="PS50111"/>
    </source>
</evidence>
<dbReference type="PANTHER" id="PTHR32089">
    <property type="entry name" value="METHYL-ACCEPTING CHEMOTAXIS PROTEIN MCPB"/>
    <property type="match status" value="1"/>
</dbReference>
<feature type="region of interest" description="Disordered" evidence="9">
    <location>
        <begin position="600"/>
        <end position="619"/>
    </location>
</feature>
<keyword evidence="2" id="KW-0997">Cell inner membrane</keyword>
<dbReference type="InterPro" id="IPR029151">
    <property type="entry name" value="Sensor-like_sf"/>
</dbReference>
<dbReference type="Proteomes" id="UP001595617">
    <property type="component" value="Unassembled WGS sequence"/>
</dbReference>
<dbReference type="PROSITE" id="PS50111">
    <property type="entry name" value="CHEMOTAXIS_TRANSDUC_2"/>
    <property type="match status" value="1"/>
</dbReference>
<sequence length="638" mass="68693">MTIAKKFALSIAALIGGLTLLAIVGFTLLTANVRSEAANQEATDVRNELYRLAVLADALIDEQVNSAMSLLMRDGRALGTPSQGTTVNVNGRTVPDLLLGTNAQANNFALVDGLTDIMGGTATLFSRSGDDFVRVSTNVINNGQRAIGTVLAPNGAAMQAIRRGEAYYGLVDILGEPYLTGYEPIRNAQNQVIGIWYVGYIADVSALEEIVDSKRILDTGFAALRDNAGNIRKHSAHVDMPLVEAVLNGNLPGWRVETTSINRWGYDIISAFPESELNAQILDDIINIVSIVVVSGLVLIGIIWWLLKRIVSLPLARTIDRMEDIAEGDFTIRLDSTSKDELGDLAREFNRMLERLQGTLLDISSGANQLTAASEELSTISIDSNKAIAAQTSETEQVATAMNQMSSTVAEVAKSTEQAAAAAHDAQHEATEGRTVVAETISSIESLANDVENAAKVINELSVASNDISQVLDVIKTIAEQTNLLALNAAIEAARAGEHGRGFAVVADEVRSLASRTQRSTEEIHSMIERIQSESAKAVQVMENGQKTAESSVAKAQTSRQSLKQILHAVERINLLNTEVASAAEEQSAVAEEISRNITNIRDSAEHNSANSDQSMRQSEELAKLATMLQQRIQFFKV</sequence>
<dbReference type="Pfam" id="PF00015">
    <property type="entry name" value="MCPsignal"/>
    <property type="match status" value="1"/>
</dbReference>
<organism evidence="14 15">
    <name type="scientific">Saccharospirillum mangrovi</name>
    <dbReference type="NCBI Taxonomy" id="2161747"/>
    <lineage>
        <taxon>Bacteria</taxon>
        <taxon>Pseudomonadati</taxon>
        <taxon>Pseudomonadota</taxon>
        <taxon>Gammaproteobacteria</taxon>
        <taxon>Oceanospirillales</taxon>
        <taxon>Saccharospirillaceae</taxon>
        <taxon>Saccharospirillum</taxon>
    </lineage>
</organism>
<evidence type="ECO:0000313" key="15">
    <source>
        <dbReference type="Proteomes" id="UP001595617"/>
    </source>
</evidence>
<dbReference type="InterPro" id="IPR004090">
    <property type="entry name" value="Chemotax_Me-accpt_rcpt"/>
</dbReference>
<evidence type="ECO:0000256" key="7">
    <source>
        <dbReference type="ARBA" id="ARBA00029447"/>
    </source>
</evidence>
<keyword evidence="3 10" id="KW-0812">Transmembrane</keyword>
<feature type="compositionally biased region" description="Polar residues" evidence="9">
    <location>
        <begin position="600"/>
        <end position="617"/>
    </location>
</feature>
<dbReference type="InterPro" id="IPR003660">
    <property type="entry name" value="HAMP_dom"/>
</dbReference>
<evidence type="ECO:0000259" key="13">
    <source>
        <dbReference type="PROSITE" id="PS50885"/>
    </source>
</evidence>
<feature type="transmembrane region" description="Helical" evidence="10">
    <location>
        <begin position="7"/>
        <end position="29"/>
    </location>
</feature>
<dbReference type="Pfam" id="PF17201">
    <property type="entry name" value="Cache_3-Cache_2"/>
    <property type="match status" value="1"/>
</dbReference>
<protein>
    <submittedName>
        <fullName evidence="14">Methyl-accepting chemotaxis protein</fullName>
    </submittedName>
</protein>
<dbReference type="Gene3D" id="1.10.287.950">
    <property type="entry name" value="Methyl-accepting chemotaxis protein"/>
    <property type="match status" value="1"/>
</dbReference>
<keyword evidence="4 10" id="KW-1133">Transmembrane helix</keyword>
<dbReference type="PROSITE" id="PS50885">
    <property type="entry name" value="HAMP"/>
    <property type="match status" value="1"/>
</dbReference>
<proteinExistence type="inferred from homology"/>
<feature type="transmembrane region" description="Helical" evidence="10">
    <location>
        <begin position="285"/>
        <end position="307"/>
    </location>
</feature>
<dbReference type="RefSeq" id="WP_380694801.1">
    <property type="nucleotide sequence ID" value="NZ_JBHRYR010000002.1"/>
</dbReference>
<dbReference type="SMART" id="SM00304">
    <property type="entry name" value="HAMP"/>
    <property type="match status" value="1"/>
</dbReference>
<evidence type="ECO:0000256" key="6">
    <source>
        <dbReference type="ARBA" id="ARBA00023224"/>
    </source>
</evidence>
<dbReference type="PRINTS" id="PR00260">
    <property type="entry name" value="CHEMTRNSDUCR"/>
</dbReference>
<evidence type="ECO:0000256" key="8">
    <source>
        <dbReference type="PROSITE-ProRule" id="PRU00284"/>
    </source>
</evidence>
<keyword evidence="5 10" id="KW-0472">Membrane</keyword>
<dbReference type="PANTHER" id="PTHR32089:SF119">
    <property type="entry name" value="METHYL-ACCEPTING CHEMOTAXIS PROTEIN CTPL"/>
    <property type="match status" value="1"/>
</dbReference>
<dbReference type="Pfam" id="PF00672">
    <property type="entry name" value="HAMP"/>
    <property type="match status" value="1"/>
</dbReference>
<dbReference type="SUPFAM" id="SSF58104">
    <property type="entry name" value="Methyl-accepting chemotaxis protein (MCP) signaling domain"/>
    <property type="match status" value="1"/>
</dbReference>
<dbReference type="InterPro" id="IPR000727">
    <property type="entry name" value="T_SNARE_dom"/>
</dbReference>
<reference evidence="15" key="1">
    <citation type="journal article" date="2019" name="Int. J. Syst. Evol. Microbiol.">
        <title>The Global Catalogue of Microorganisms (GCM) 10K type strain sequencing project: providing services to taxonomists for standard genome sequencing and annotation.</title>
        <authorList>
            <consortium name="The Broad Institute Genomics Platform"/>
            <consortium name="The Broad Institute Genome Sequencing Center for Infectious Disease"/>
            <person name="Wu L."/>
            <person name="Ma J."/>
        </authorList>
    </citation>
    <scope>NUCLEOTIDE SEQUENCE [LARGE SCALE GENOMIC DNA]</scope>
    <source>
        <strain evidence="15">IBRC 10765</strain>
    </source>
</reference>
<dbReference type="InterPro" id="IPR004089">
    <property type="entry name" value="MCPsignal_dom"/>
</dbReference>
<comment type="caution">
    <text evidence="14">The sequence shown here is derived from an EMBL/GenBank/DDBJ whole genome shotgun (WGS) entry which is preliminary data.</text>
</comment>
<dbReference type="PROSITE" id="PS50192">
    <property type="entry name" value="T_SNARE"/>
    <property type="match status" value="1"/>
</dbReference>
<name>A0ABV7ZYX3_9GAMM</name>
<evidence type="ECO:0000256" key="1">
    <source>
        <dbReference type="ARBA" id="ARBA00004429"/>
    </source>
</evidence>
<keyword evidence="15" id="KW-1185">Reference proteome</keyword>
<dbReference type="SMART" id="SM00283">
    <property type="entry name" value="MA"/>
    <property type="match status" value="1"/>
</dbReference>
<evidence type="ECO:0000256" key="9">
    <source>
        <dbReference type="SAM" id="MobiDB-lite"/>
    </source>
</evidence>